<name>A0ABT3U4T7_9ACTN</name>
<dbReference type="EMBL" id="JAPHNL010000341">
    <property type="protein sequence ID" value="MCX3064331.1"/>
    <property type="molecule type" value="Genomic_DNA"/>
</dbReference>
<dbReference type="RefSeq" id="WP_266606000.1">
    <property type="nucleotide sequence ID" value="NZ_JAPHNL010000341.1"/>
</dbReference>
<reference evidence="1" key="1">
    <citation type="submission" date="2022-10" db="EMBL/GenBank/DDBJ databases">
        <title>Streptomyces beihaiensis sp. nov., a chitin degrading actinobacterium, isolated from shrimp pond soil.</title>
        <authorList>
            <person name="Xie J."/>
            <person name="Shen N."/>
        </authorList>
    </citation>
    <scope>NUCLEOTIDE SEQUENCE</scope>
    <source>
        <strain evidence="1">GXMU-J5</strain>
    </source>
</reference>
<protein>
    <submittedName>
        <fullName evidence="1">DUF1275 family protein</fullName>
    </submittedName>
</protein>
<organism evidence="1 2">
    <name type="scientific">Streptomyces beihaiensis</name>
    <dbReference type="NCBI Taxonomy" id="2984495"/>
    <lineage>
        <taxon>Bacteria</taxon>
        <taxon>Bacillati</taxon>
        <taxon>Actinomycetota</taxon>
        <taxon>Actinomycetes</taxon>
        <taxon>Kitasatosporales</taxon>
        <taxon>Streptomycetaceae</taxon>
        <taxon>Streptomyces</taxon>
    </lineage>
</organism>
<proteinExistence type="predicted"/>
<accession>A0ABT3U4T7</accession>
<sequence>MNRRTHLSLVLLAGASGAVDALAFTALGTVFAGVMTGNLVLLGVAAGHGAGGDTLAPLTALGGYAAGACAATLA</sequence>
<gene>
    <name evidence="1" type="ORF">OFY01_32200</name>
</gene>
<feature type="non-terminal residue" evidence="1">
    <location>
        <position position="74"/>
    </location>
</feature>
<evidence type="ECO:0000313" key="2">
    <source>
        <dbReference type="Proteomes" id="UP001163064"/>
    </source>
</evidence>
<comment type="caution">
    <text evidence="1">The sequence shown here is derived from an EMBL/GenBank/DDBJ whole genome shotgun (WGS) entry which is preliminary data.</text>
</comment>
<keyword evidence="2" id="KW-1185">Reference proteome</keyword>
<evidence type="ECO:0000313" key="1">
    <source>
        <dbReference type="EMBL" id="MCX3064331.1"/>
    </source>
</evidence>
<dbReference type="Proteomes" id="UP001163064">
    <property type="component" value="Unassembled WGS sequence"/>
</dbReference>
<dbReference type="InterPro" id="IPR010699">
    <property type="entry name" value="DUF1275"/>
</dbReference>
<dbReference type="Pfam" id="PF06912">
    <property type="entry name" value="DUF1275"/>
    <property type="match status" value="1"/>
</dbReference>